<dbReference type="GO" id="GO:0016787">
    <property type="term" value="F:hydrolase activity"/>
    <property type="evidence" value="ECO:0007669"/>
    <property type="project" value="UniProtKB-KW"/>
</dbReference>
<feature type="chain" id="PRO_5045683928" evidence="1">
    <location>
        <begin position="28"/>
        <end position="232"/>
    </location>
</feature>
<sequence>MIADRTRQIIRNSIAILIACFSSNVKAQVGNDLNIGAMVQPVPENYVLRDTTYFIWGASVVKGHDKKYHMFYSRWPKEVGFSAWVTDSEIAYAVADKPEEPTGPFRKLEGLIFYKEGKKFPAEDPYIWYQHSDDRYYAIVKDMKGTFTNAGTSLAFFKSNDGLNWEPAQKALVSGLDIHWEDGNVQRVGRLERPQVLIENGQPGTLYCAVLYNRGGATVNVHIPLKREESNK</sequence>
<evidence type="ECO:0000313" key="2">
    <source>
        <dbReference type="EMBL" id="MDN5200317.1"/>
    </source>
</evidence>
<reference evidence="2" key="1">
    <citation type="submission" date="2023-06" db="EMBL/GenBank/DDBJ databases">
        <title>Genomic of Parafulvivirga corallium.</title>
        <authorList>
            <person name="Wang G."/>
        </authorList>
    </citation>
    <scope>NUCLEOTIDE SEQUENCE</scope>
    <source>
        <strain evidence="2">BMA10</strain>
    </source>
</reference>
<dbReference type="EMBL" id="JAUJEA010000001">
    <property type="protein sequence ID" value="MDN5200317.1"/>
    <property type="molecule type" value="Genomic_DNA"/>
</dbReference>
<protein>
    <submittedName>
        <fullName evidence="2">Glycoside hydrolase family protein</fullName>
    </submittedName>
</protein>
<evidence type="ECO:0000313" key="3">
    <source>
        <dbReference type="Proteomes" id="UP001172082"/>
    </source>
</evidence>
<evidence type="ECO:0000256" key="1">
    <source>
        <dbReference type="SAM" id="SignalP"/>
    </source>
</evidence>
<gene>
    <name evidence="2" type="ORF">QQ008_03070</name>
</gene>
<keyword evidence="1" id="KW-0732">Signal</keyword>
<feature type="signal peptide" evidence="1">
    <location>
        <begin position="1"/>
        <end position="27"/>
    </location>
</feature>
<proteinExistence type="predicted"/>
<comment type="caution">
    <text evidence="2">The sequence shown here is derived from an EMBL/GenBank/DDBJ whole genome shotgun (WGS) entry which is preliminary data.</text>
</comment>
<keyword evidence="3" id="KW-1185">Reference proteome</keyword>
<dbReference type="Gene3D" id="2.115.10.20">
    <property type="entry name" value="Glycosyl hydrolase domain, family 43"/>
    <property type="match status" value="2"/>
</dbReference>
<accession>A0ABT8KHV9</accession>
<dbReference type="Proteomes" id="UP001172082">
    <property type="component" value="Unassembled WGS sequence"/>
</dbReference>
<name>A0ABT8KHV9_9BACT</name>
<dbReference type="CDD" id="cd08994">
    <property type="entry name" value="GH43_62_32_68_117_130-like"/>
    <property type="match status" value="1"/>
</dbReference>
<dbReference type="SUPFAM" id="SSF75005">
    <property type="entry name" value="Arabinanase/levansucrase/invertase"/>
    <property type="match status" value="1"/>
</dbReference>
<dbReference type="InterPro" id="IPR023296">
    <property type="entry name" value="Glyco_hydro_beta-prop_sf"/>
</dbReference>
<keyword evidence="2" id="KW-0378">Hydrolase</keyword>
<organism evidence="2 3">
    <name type="scientific">Splendidivirga corallicola</name>
    <dbReference type="NCBI Taxonomy" id="3051826"/>
    <lineage>
        <taxon>Bacteria</taxon>
        <taxon>Pseudomonadati</taxon>
        <taxon>Bacteroidota</taxon>
        <taxon>Cytophagia</taxon>
        <taxon>Cytophagales</taxon>
        <taxon>Splendidivirgaceae</taxon>
        <taxon>Splendidivirga</taxon>
    </lineage>
</organism>
<dbReference type="RefSeq" id="WP_346750342.1">
    <property type="nucleotide sequence ID" value="NZ_JAUJEA010000001.1"/>
</dbReference>